<dbReference type="Proteomes" id="UP000433101">
    <property type="component" value="Unassembled WGS sequence"/>
</dbReference>
<dbReference type="GO" id="GO:0005886">
    <property type="term" value="C:plasma membrane"/>
    <property type="evidence" value="ECO:0007669"/>
    <property type="project" value="UniProtKB-SubCell"/>
</dbReference>
<dbReference type="Pfam" id="PF26002">
    <property type="entry name" value="Beta-barrel_AprE"/>
    <property type="match status" value="1"/>
</dbReference>
<comment type="subcellular location">
    <subcellularLocation>
        <location evidence="1 9">Cell inner membrane</location>
        <topology evidence="1 9">Single-pass membrane protein</topology>
    </subcellularLocation>
</comment>
<keyword evidence="6 9" id="KW-0812">Transmembrane</keyword>
<evidence type="ECO:0000256" key="7">
    <source>
        <dbReference type="ARBA" id="ARBA00022989"/>
    </source>
</evidence>
<evidence type="ECO:0000256" key="2">
    <source>
        <dbReference type="ARBA" id="ARBA00009477"/>
    </source>
</evidence>
<dbReference type="GO" id="GO:0009306">
    <property type="term" value="P:protein secretion"/>
    <property type="evidence" value="ECO:0007669"/>
    <property type="project" value="InterPro"/>
</dbReference>
<keyword evidence="8 9" id="KW-0472">Membrane</keyword>
<dbReference type="InterPro" id="IPR050739">
    <property type="entry name" value="MFP"/>
</dbReference>
<evidence type="ECO:0000256" key="4">
    <source>
        <dbReference type="ARBA" id="ARBA00022475"/>
    </source>
</evidence>
<name>A0A7X3LXK3_9HYPH</name>
<dbReference type="AlphaFoldDB" id="A0A7X3LXK3"/>
<reference evidence="12 13" key="1">
    <citation type="submission" date="2019-12" db="EMBL/GenBank/DDBJ databases">
        <authorList>
            <person name="Li M."/>
        </authorList>
    </citation>
    <scope>NUCLEOTIDE SEQUENCE [LARGE SCALE GENOMIC DNA]</scope>
    <source>
        <strain evidence="12 13">GBMRC 2046</strain>
    </source>
</reference>
<dbReference type="PANTHER" id="PTHR30386">
    <property type="entry name" value="MEMBRANE FUSION SUBUNIT OF EMRAB-TOLC MULTIDRUG EFFLUX PUMP"/>
    <property type="match status" value="1"/>
</dbReference>
<keyword evidence="13" id="KW-1185">Reference proteome</keyword>
<dbReference type="NCBIfam" id="TIGR01843">
    <property type="entry name" value="type_I_hlyD"/>
    <property type="match status" value="1"/>
</dbReference>
<comment type="similarity">
    <text evidence="2 9">Belongs to the membrane fusion protein (MFP) (TC 8.A.1) family.</text>
</comment>
<dbReference type="InterPro" id="IPR006144">
    <property type="entry name" value="Secretion_HlyD_CS"/>
</dbReference>
<proteinExistence type="inferred from homology"/>
<dbReference type="InterPro" id="IPR058982">
    <property type="entry name" value="Beta-barrel_AprE"/>
</dbReference>
<keyword evidence="3 9" id="KW-0813">Transport</keyword>
<feature type="domain" description="AprE-like beta-barrel" evidence="11">
    <location>
        <begin position="323"/>
        <end position="412"/>
    </location>
</feature>
<dbReference type="InterPro" id="IPR010129">
    <property type="entry name" value="T1SS_HlyD"/>
</dbReference>
<evidence type="ECO:0000256" key="6">
    <source>
        <dbReference type="ARBA" id="ARBA00022692"/>
    </source>
</evidence>
<dbReference type="EMBL" id="WUMV01000008">
    <property type="protein sequence ID" value="MXN66910.1"/>
    <property type="molecule type" value="Genomic_DNA"/>
</dbReference>
<comment type="caution">
    <text evidence="12">The sequence shown here is derived from an EMBL/GenBank/DDBJ whole genome shotgun (WGS) entry which is preliminary data.</text>
</comment>
<sequence length="435" mass="48161">MKERRVITSTSAALMAPPRIAARAMLIAICVVMSGFLAWAYSAELDQIVFAEGRVIPSGEVQTIQNLEGGIVEEILVRAGRHVKTGDVLLQIAGTSLTAELNGTRQKLFELRAEIARLSAEIEGRAPEFPPELAEERPDAVERAMTLYKSRRRQLEDTLAAVDEQLARRGEELETLHARNRLMIDDRELLEKEIGLVEPLVSQGAVSEVEVLRLRRELNQLDAERKKNETAIATTGALLAQGKQERGEIINRFRTEAIERRNELNTEAEGLGEALVASSDRVSRTAVRAPVSGIVKQVLVNTVGGVVQPGETLVEIVPEEDTLVVEAQIKPEDIAFLWIGQQANLRLTAYDFAIYGSLSGELEYLSADTVADDQGRHFYIGRIRTGDTTLPHAEEDLPILPGMVARVDLVTGKRSVLDYLLKPVNRARQRALRER</sequence>
<evidence type="ECO:0000256" key="9">
    <source>
        <dbReference type="RuleBase" id="RU365093"/>
    </source>
</evidence>
<protein>
    <recommendedName>
        <fullName evidence="9">Membrane fusion protein (MFP) family protein</fullName>
    </recommendedName>
</protein>
<dbReference type="PROSITE" id="PS00543">
    <property type="entry name" value="HLYD_FAMILY"/>
    <property type="match status" value="1"/>
</dbReference>
<gene>
    <name evidence="12" type="ORF">GR183_18500</name>
</gene>
<dbReference type="PRINTS" id="PR01490">
    <property type="entry name" value="RTXTOXIND"/>
</dbReference>
<evidence type="ECO:0000256" key="8">
    <source>
        <dbReference type="ARBA" id="ARBA00023136"/>
    </source>
</evidence>
<evidence type="ECO:0000256" key="1">
    <source>
        <dbReference type="ARBA" id="ARBA00004377"/>
    </source>
</evidence>
<evidence type="ECO:0000259" key="11">
    <source>
        <dbReference type="Pfam" id="PF26002"/>
    </source>
</evidence>
<dbReference type="InterPro" id="IPR058781">
    <property type="entry name" value="HH_AprE-like"/>
</dbReference>
<dbReference type="PANTHER" id="PTHR30386:SF26">
    <property type="entry name" value="TRANSPORT PROTEIN COMB"/>
    <property type="match status" value="1"/>
</dbReference>
<accession>A0A7X3LXK3</accession>
<dbReference type="Gene3D" id="2.40.30.170">
    <property type="match status" value="1"/>
</dbReference>
<dbReference type="RefSeq" id="WP_160777140.1">
    <property type="nucleotide sequence ID" value="NZ_WUMV01000008.1"/>
</dbReference>
<keyword evidence="5 9" id="KW-0997">Cell inner membrane</keyword>
<evidence type="ECO:0000256" key="3">
    <source>
        <dbReference type="ARBA" id="ARBA00022448"/>
    </source>
</evidence>
<keyword evidence="4 9" id="KW-1003">Cell membrane</keyword>
<evidence type="ECO:0000313" key="12">
    <source>
        <dbReference type="EMBL" id="MXN66910.1"/>
    </source>
</evidence>
<evidence type="ECO:0000259" key="10">
    <source>
        <dbReference type="Pfam" id="PF25994"/>
    </source>
</evidence>
<feature type="domain" description="AprE-like long alpha-helical hairpin" evidence="10">
    <location>
        <begin position="98"/>
        <end position="281"/>
    </location>
</feature>
<evidence type="ECO:0000256" key="5">
    <source>
        <dbReference type="ARBA" id="ARBA00022519"/>
    </source>
</evidence>
<feature type="transmembrane region" description="Helical" evidence="9">
    <location>
        <begin position="20"/>
        <end position="41"/>
    </location>
</feature>
<keyword evidence="7 9" id="KW-1133">Transmembrane helix</keyword>
<dbReference type="Pfam" id="PF25994">
    <property type="entry name" value="HH_AprE"/>
    <property type="match status" value="1"/>
</dbReference>
<evidence type="ECO:0000313" key="13">
    <source>
        <dbReference type="Proteomes" id="UP000433101"/>
    </source>
</evidence>
<organism evidence="12 13">
    <name type="scientific">Stappia sediminis</name>
    <dbReference type="NCBI Taxonomy" id="2692190"/>
    <lineage>
        <taxon>Bacteria</taxon>
        <taxon>Pseudomonadati</taxon>
        <taxon>Pseudomonadota</taxon>
        <taxon>Alphaproteobacteria</taxon>
        <taxon>Hyphomicrobiales</taxon>
        <taxon>Stappiaceae</taxon>
        <taxon>Stappia</taxon>
    </lineage>
</organism>